<evidence type="ECO:0000259" key="1">
    <source>
        <dbReference type="Pfam" id="PF03819"/>
    </source>
</evidence>
<dbReference type="InterPro" id="IPR004518">
    <property type="entry name" value="MazG-like_dom"/>
</dbReference>
<dbReference type="EMBL" id="JPMI01000003">
    <property type="protein sequence ID" value="KFA94847.1"/>
    <property type="molecule type" value="Genomic_DNA"/>
</dbReference>
<reference evidence="2 3" key="1">
    <citation type="submission" date="2014-07" db="EMBL/GenBank/DDBJ databases">
        <title>Draft Genome Sequence of Gephyronic Acid Producer, Cystobacter violaceus Strain Cb vi76.</title>
        <authorList>
            <person name="Stevens D.C."/>
            <person name="Young J."/>
            <person name="Carmichael R."/>
            <person name="Tan J."/>
            <person name="Taylor R.E."/>
        </authorList>
    </citation>
    <scope>NUCLEOTIDE SEQUENCE [LARGE SCALE GENOMIC DNA]</scope>
    <source>
        <strain evidence="2 3">Cb vi76</strain>
    </source>
</reference>
<dbReference type="PANTHER" id="PTHR42702:SF1">
    <property type="entry name" value="REGULATORY PROTEIN FOR BETA-LACTAMASE"/>
    <property type="match status" value="1"/>
</dbReference>
<gene>
    <name evidence="2" type="ORF">Q664_00320</name>
</gene>
<dbReference type="SUPFAM" id="SSF101386">
    <property type="entry name" value="all-alpha NTP pyrophosphatases"/>
    <property type="match status" value="1"/>
</dbReference>
<dbReference type="InterPro" id="IPR011411">
    <property type="entry name" value="MazG-related_YvdC"/>
</dbReference>
<dbReference type="Gene3D" id="1.10.287.1080">
    <property type="entry name" value="MazG-like"/>
    <property type="match status" value="1"/>
</dbReference>
<evidence type="ECO:0000313" key="3">
    <source>
        <dbReference type="Proteomes" id="UP000028547"/>
    </source>
</evidence>
<accession>A0A084T2B2</accession>
<dbReference type="Proteomes" id="UP000028547">
    <property type="component" value="Unassembled WGS sequence"/>
</dbReference>
<evidence type="ECO:0000313" key="2">
    <source>
        <dbReference type="EMBL" id="KFA94847.1"/>
    </source>
</evidence>
<proteinExistence type="predicted"/>
<dbReference type="RefSeq" id="WP_043388430.1">
    <property type="nucleotide sequence ID" value="NZ_JPMI01000003.1"/>
</dbReference>
<name>A0A084T2B2_9BACT</name>
<organism evidence="2 3">
    <name type="scientific">Archangium violaceum Cb vi76</name>
    <dbReference type="NCBI Taxonomy" id="1406225"/>
    <lineage>
        <taxon>Bacteria</taxon>
        <taxon>Pseudomonadati</taxon>
        <taxon>Myxococcota</taxon>
        <taxon>Myxococcia</taxon>
        <taxon>Myxococcales</taxon>
        <taxon>Cystobacterineae</taxon>
        <taxon>Archangiaceae</taxon>
        <taxon>Archangium</taxon>
    </lineage>
</organism>
<feature type="domain" description="NTP pyrophosphohydrolase MazG-like" evidence="1">
    <location>
        <begin position="39"/>
        <end position="107"/>
    </location>
</feature>
<sequence>MITLPENASMKDYQRYIHELETMHGWLKVDLVHNCFLMGEELGELFKAVRRYNKLFDEGQGTPTEQAKANLAEELVDVFNYLVAIANRVDVDLEQAFREKNAKNQQRTWS</sequence>
<comment type="caution">
    <text evidence="2">The sequence shown here is derived from an EMBL/GenBank/DDBJ whole genome shotgun (WGS) entry which is preliminary data.</text>
</comment>
<dbReference type="PANTHER" id="PTHR42702">
    <property type="entry name" value="NUCLEOTIDE PYROPHOSPHOHYDROLASE"/>
    <property type="match status" value="1"/>
</dbReference>
<dbReference type="PIRSF" id="PIRSF036521">
    <property type="entry name" value="UCP036521_pph"/>
    <property type="match status" value="1"/>
</dbReference>
<dbReference type="AlphaFoldDB" id="A0A084T2B2"/>
<dbReference type="Pfam" id="PF03819">
    <property type="entry name" value="MazG"/>
    <property type="match status" value="1"/>
</dbReference>
<protein>
    <recommendedName>
        <fullName evidence="1">NTP pyrophosphohydrolase MazG-like domain-containing protein</fullName>
    </recommendedName>
</protein>